<accession>Q026M3</accession>
<protein>
    <recommendedName>
        <fullName evidence="2">STAS domain-containing protein</fullName>
    </recommendedName>
</protein>
<sequence length="178" mass="19920">MICISVHLLSPILGLASIARRRNGLRLKPPSASSERKCPPVGRCRYSVTPSDLLPPGARSSLLFLMPYNTHSVARRLHFPLPEMMKIQVEERDGEVILLVEGRLAGDFVPELQRCWEAARTGHPRRRIQVDLKGVTCVDRGGRCLLQMMYGNGVDFRRAGLAVQDILEQITGQPECKH</sequence>
<organism evidence="1">
    <name type="scientific">Solibacter usitatus (strain Ellin6076)</name>
    <dbReference type="NCBI Taxonomy" id="234267"/>
    <lineage>
        <taxon>Bacteria</taxon>
        <taxon>Pseudomonadati</taxon>
        <taxon>Acidobacteriota</taxon>
        <taxon>Terriglobia</taxon>
        <taxon>Bryobacterales</taxon>
        <taxon>Solibacteraceae</taxon>
        <taxon>Candidatus Solibacter</taxon>
    </lineage>
</organism>
<dbReference type="InParanoid" id="Q026M3"/>
<dbReference type="AlphaFoldDB" id="Q026M3"/>
<dbReference type="HOGENOM" id="CLU_1509623_0_0_0"/>
<reference evidence="1" key="1">
    <citation type="submission" date="2006-10" db="EMBL/GenBank/DDBJ databases">
        <title>Complete sequence of Solibacter usitatus Ellin6076.</title>
        <authorList>
            <consortium name="US DOE Joint Genome Institute"/>
            <person name="Copeland A."/>
            <person name="Lucas S."/>
            <person name="Lapidus A."/>
            <person name="Barry K."/>
            <person name="Detter J.C."/>
            <person name="Glavina del Rio T."/>
            <person name="Hammon N."/>
            <person name="Israni S."/>
            <person name="Dalin E."/>
            <person name="Tice H."/>
            <person name="Pitluck S."/>
            <person name="Thompson L.S."/>
            <person name="Brettin T."/>
            <person name="Bruce D."/>
            <person name="Han C."/>
            <person name="Tapia R."/>
            <person name="Gilna P."/>
            <person name="Schmutz J."/>
            <person name="Larimer F."/>
            <person name="Land M."/>
            <person name="Hauser L."/>
            <person name="Kyrpides N."/>
            <person name="Mikhailova N."/>
            <person name="Janssen P.H."/>
            <person name="Kuske C.R."/>
            <person name="Richardson P."/>
        </authorList>
    </citation>
    <scope>NUCLEOTIDE SEQUENCE</scope>
    <source>
        <strain evidence="1">Ellin6076</strain>
    </source>
</reference>
<dbReference type="Gene3D" id="3.30.750.24">
    <property type="entry name" value="STAS domain"/>
    <property type="match status" value="1"/>
</dbReference>
<dbReference type="EMBL" id="CP000473">
    <property type="protein sequence ID" value="ABJ83046.1"/>
    <property type="molecule type" value="Genomic_DNA"/>
</dbReference>
<dbReference type="KEGG" id="sus:Acid_2056"/>
<dbReference type="STRING" id="234267.Acid_2056"/>
<evidence type="ECO:0000313" key="1">
    <source>
        <dbReference type="EMBL" id="ABJ83046.1"/>
    </source>
</evidence>
<name>Q026M3_SOLUE</name>
<dbReference type="InterPro" id="IPR036513">
    <property type="entry name" value="STAS_dom_sf"/>
</dbReference>
<proteinExistence type="predicted"/>
<dbReference type="SUPFAM" id="SSF52091">
    <property type="entry name" value="SpoIIaa-like"/>
    <property type="match status" value="1"/>
</dbReference>
<gene>
    <name evidence="1" type="ordered locus">Acid_2056</name>
</gene>
<evidence type="ECO:0008006" key="2">
    <source>
        <dbReference type="Google" id="ProtNLM"/>
    </source>
</evidence>